<dbReference type="InterPro" id="IPR004785">
    <property type="entry name" value="RpiB"/>
</dbReference>
<dbReference type="NCBIfam" id="TIGR01120">
    <property type="entry name" value="rpiB"/>
    <property type="match status" value="1"/>
</dbReference>
<dbReference type="InterPro" id="IPR051812">
    <property type="entry name" value="SPI_LacAB/RpiB"/>
</dbReference>
<dbReference type="Gene3D" id="3.40.1400.10">
    <property type="entry name" value="Sugar-phosphate isomerase, RpiB/LacA/LacB"/>
    <property type="match status" value="1"/>
</dbReference>
<organism evidence="3">
    <name type="scientific">Candidatus Caldatribacterium saccharofermentans</name>
    <dbReference type="NCBI Taxonomy" id="1454753"/>
    <lineage>
        <taxon>Bacteria</taxon>
        <taxon>Pseudomonadati</taxon>
        <taxon>Atribacterota</taxon>
        <taxon>Atribacteria</taxon>
        <taxon>Atribacterales</taxon>
        <taxon>Candidatus Caldatribacteriaceae</taxon>
        <taxon>Candidatus Caldatribacterium</taxon>
    </lineage>
</organism>
<dbReference type="EMBL" id="DTIY01000019">
    <property type="protein sequence ID" value="HGY38726.1"/>
    <property type="molecule type" value="Genomic_DNA"/>
</dbReference>
<proteinExistence type="inferred from homology"/>
<dbReference type="SUPFAM" id="SSF89623">
    <property type="entry name" value="Ribose/Galactose isomerase RpiB/AlsB"/>
    <property type="match status" value="1"/>
</dbReference>
<dbReference type="PANTHER" id="PTHR43732:SF1">
    <property type="entry name" value="RIBOSE 5-PHOSPHATE ISOMERASE"/>
    <property type="match status" value="1"/>
</dbReference>
<dbReference type="NCBIfam" id="TIGR00689">
    <property type="entry name" value="rpiB_lacA_lacB"/>
    <property type="match status" value="1"/>
</dbReference>
<evidence type="ECO:0000256" key="1">
    <source>
        <dbReference type="ARBA" id="ARBA00008754"/>
    </source>
</evidence>
<reference evidence="3" key="1">
    <citation type="journal article" date="2020" name="mSystems">
        <title>Genome- and Community-Level Interaction Insights into Carbon Utilization and Element Cycling Functions of Hydrothermarchaeota in Hydrothermal Sediment.</title>
        <authorList>
            <person name="Zhou Z."/>
            <person name="Liu Y."/>
            <person name="Xu W."/>
            <person name="Pan J."/>
            <person name="Luo Z.H."/>
            <person name="Li M."/>
        </authorList>
    </citation>
    <scope>NUCLEOTIDE SEQUENCE [LARGE SCALE GENOMIC DNA]</scope>
    <source>
        <strain evidence="3">SpSt-82</strain>
    </source>
</reference>
<sequence length="156" mass="17256">MYLVIASDHFGYPLKQVIVDHLREKGVEFEDIGVFSEEDVVDYPDIALRACLGIREGKYQYGILICGTGIGMAMAANKIPGIYAACAHDIYSAERAKKSNNANVLTLGRHIVGPELAKMLVDAWLASSFQGGRSTPKVEKIRAIEKRYMSMEEEEA</sequence>
<comment type="caution">
    <text evidence="3">The sequence shown here is derived from an EMBL/GenBank/DDBJ whole genome shotgun (WGS) entry which is preliminary data.</text>
</comment>
<dbReference type="InterPro" id="IPR036569">
    <property type="entry name" value="RpiB_LacA_LacB_sf"/>
</dbReference>
<comment type="similarity">
    <text evidence="1">Belongs to the LacAB/RpiB family.</text>
</comment>
<name>A0A7V4TF70_9BACT</name>
<dbReference type="AlphaFoldDB" id="A0A7V4TF70"/>
<dbReference type="GO" id="GO:0004751">
    <property type="term" value="F:ribose-5-phosphate isomerase activity"/>
    <property type="evidence" value="ECO:0007669"/>
    <property type="project" value="UniProtKB-EC"/>
</dbReference>
<dbReference type="PANTHER" id="PTHR43732">
    <property type="entry name" value="RIBOSE 5-PHOSPHATE ISOMERASE-RELATED"/>
    <property type="match status" value="1"/>
</dbReference>
<dbReference type="PIRSF" id="PIRSF005384">
    <property type="entry name" value="RpiB_LacA_B"/>
    <property type="match status" value="1"/>
</dbReference>
<keyword evidence="2 3" id="KW-0413">Isomerase</keyword>
<protein>
    <submittedName>
        <fullName evidence="3">Ribose 5-phosphate isomerase B</fullName>
        <ecNumber evidence="3">5.3.1.6</ecNumber>
    </submittedName>
</protein>
<gene>
    <name evidence="3" type="primary">rpiB</name>
    <name evidence="3" type="ORF">ENW11_02795</name>
</gene>
<evidence type="ECO:0000256" key="2">
    <source>
        <dbReference type="ARBA" id="ARBA00023235"/>
    </source>
</evidence>
<dbReference type="EC" id="5.3.1.6" evidence="3"/>
<dbReference type="InterPro" id="IPR003500">
    <property type="entry name" value="RpiB_LacA_LacB"/>
</dbReference>
<accession>A0A7V4TF70</accession>
<dbReference type="Pfam" id="PF02502">
    <property type="entry name" value="LacAB_rpiB"/>
    <property type="match status" value="1"/>
</dbReference>
<dbReference type="GO" id="GO:0005975">
    <property type="term" value="P:carbohydrate metabolic process"/>
    <property type="evidence" value="ECO:0007669"/>
    <property type="project" value="InterPro"/>
</dbReference>
<evidence type="ECO:0000313" key="3">
    <source>
        <dbReference type="EMBL" id="HGY38726.1"/>
    </source>
</evidence>
<dbReference type="NCBIfam" id="NF004051">
    <property type="entry name" value="PRK05571.1"/>
    <property type="match status" value="1"/>
</dbReference>